<protein>
    <submittedName>
        <fullName evidence="2">Uncharacterized protein</fullName>
    </submittedName>
</protein>
<evidence type="ECO:0000256" key="1">
    <source>
        <dbReference type="SAM" id="Phobius"/>
    </source>
</evidence>
<keyword evidence="1" id="KW-0812">Transmembrane</keyword>
<evidence type="ECO:0000313" key="2">
    <source>
        <dbReference type="EMBL" id="CAD1827290.1"/>
    </source>
</evidence>
<dbReference type="EMBL" id="LR862146">
    <property type="protein sequence ID" value="CAD1827290.1"/>
    <property type="molecule type" value="Genomic_DNA"/>
</dbReference>
<gene>
    <name evidence="2" type="ORF">CB5_LOCUS10501</name>
</gene>
<keyword evidence="1" id="KW-1133">Transmembrane helix</keyword>
<keyword evidence="1" id="KW-0472">Membrane</keyword>
<reference evidence="2" key="1">
    <citation type="submission" date="2020-07" db="EMBL/GenBank/DDBJ databases">
        <authorList>
            <person name="Lin J."/>
        </authorList>
    </citation>
    <scope>NUCLEOTIDE SEQUENCE</scope>
</reference>
<accession>A0A6V7P8X7</accession>
<feature type="transmembrane region" description="Helical" evidence="1">
    <location>
        <begin position="54"/>
        <end position="78"/>
    </location>
</feature>
<organism evidence="2">
    <name type="scientific">Ananas comosus var. bracteatus</name>
    <name type="common">red pineapple</name>
    <dbReference type="NCBI Taxonomy" id="296719"/>
    <lineage>
        <taxon>Eukaryota</taxon>
        <taxon>Viridiplantae</taxon>
        <taxon>Streptophyta</taxon>
        <taxon>Embryophyta</taxon>
        <taxon>Tracheophyta</taxon>
        <taxon>Spermatophyta</taxon>
        <taxon>Magnoliopsida</taxon>
        <taxon>Liliopsida</taxon>
        <taxon>Poales</taxon>
        <taxon>Bromeliaceae</taxon>
        <taxon>Bromelioideae</taxon>
        <taxon>Ananas</taxon>
    </lineage>
</organism>
<dbReference type="AlphaFoldDB" id="A0A6V7P8X7"/>
<sequence length="130" mass="14649">MVTRSLPTSRHPGVGLCDLYSLVRYRETYGVGRDRLIPRVGMLELPPALRWHKLDYTCFIFVALHIYLIPLGLVVYCAETPYMCRHMAGLGTHRAGLCRVPGRDRGSPLSPLDGFLLVLLFVWNSFGNST</sequence>
<name>A0A6V7P8X7_ANACO</name>
<proteinExistence type="predicted"/>